<evidence type="ECO:0000313" key="2">
    <source>
        <dbReference type="Proteomes" id="UP000254821"/>
    </source>
</evidence>
<evidence type="ECO:0000313" key="1">
    <source>
        <dbReference type="EMBL" id="STQ81286.1"/>
    </source>
</evidence>
<protein>
    <submittedName>
        <fullName evidence="1">Uncharacterized protein</fullName>
    </submittedName>
</protein>
<name>A0A377PLC7_HAFAL</name>
<dbReference type="EMBL" id="UGHP01000001">
    <property type="protein sequence ID" value="STQ81286.1"/>
    <property type="molecule type" value="Genomic_DNA"/>
</dbReference>
<sequence>MALLEIQHLPGVPKERIELANGSNFYNWLVQQAFDRDIAIVINGVLADEETELSFKLTELHRIQIFNQPRSIVSDILSPVFKLVTKVFSFLAPKPSFSTSADNNAKESPNNKLTGQTNIARTYQARPDIYGQVRSFPDLIQQSMFEFTDNIKYVTEWMNFGIGQYTVESVRYSRVKSGFDCRR</sequence>
<gene>
    <name evidence="1" type="ORF">NCTC8105_03466</name>
</gene>
<dbReference type="Proteomes" id="UP000254821">
    <property type="component" value="Unassembled WGS sequence"/>
</dbReference>
<accession>A0A377PLC7</accession>
<proteinExistence type="predicted"/>
<organism evidence="1 2">
    <name type="scientific">Hafnia alvei</name>
    <dbReference type="NCBI Taxonomy" id="569"/>
    <lineage>
        <taxon>Bacteria</taxon>
        <taxon>Pseudomonadati</taxon>
        <taxon>Pseudomonadota</taxon>
        <taxon>Gammaproteobacteria</taxon>
        <taxon>Enterobacterales</taxon>
        <taxon>Hafniaceae</taxon>
        <taxon>Hafnia</taxon>
    </lineage>
</organism>
<reference evidence="1 2" key="1">
    <citation type="submission" date="2018-06" db="EMBL/GenBank/DDBJ databases">
        <authorList>
            <consortium name="Pathogen Informatics"/>
            <person name="Doyle S."/>
        </authorList>
    </citation>
    <scope>NUCLEOTIDE SEQUENCE [LARGE SCALE GENOMIC DNA]</scope>
    <source>
        <strain evidence="1 2">NCTC8105</strain>
    </source>
</reference>
<dbReference type="AlphaFoldDB" id="A0A377PLC7"/>